<dbReference type="OrthoDB" id="9810066at2"/>
<organism evidence="2 3">
    <name type="scientific">Marivita hallyeonensis</name>
    <dbReference type="NCBI Taxonomy" id="996342"/>
    <lineage>
        <taxon>Bacteria</taxon>
        <taxon>Pseudomonadati</taxon>
        <taxon>Pseudomonadota</taxon>
        <taxon>Alphaproteobacteria</taxon>
        <taxon>Rhodobacterales</taxon>
        <taxon>Roseobacteraceae</taxon>
        <taxon>Marivita</taxon>
    </lineage>
</organism>
<dbReference type="AlphaFoldDB" id="A0A1M5R1B8"/>
<dbReference type="InterPro" id="IPR029057">
    <property type="entry name" value="PRTase-like"/>
</dbReference>
<dbReference type="Gene3D" id="3.40.50.2020">
    <property type="match status" value="1"/>
</dbReference>
<evidence type="ECO:0000259" key="1">
    <source>
        <dbReference type="Pfam" id="PF00156"/>
    </source>
</evidence>
<evidence type="ECO:0000313" key="3">
    <source>
        <dbReference type="Proteomes" id="UP000184221"/>
    </source>
</evidence>
<name>A0A1M5R1B8_9RHOB</name>
<protein>
    <submittedName>
        <fullName evidence="2">Putative phosphoribosyl transferase</fullName>
    </submittedName>
</protein>
<sequence>MVVFLNRAHAGKALAEDIARRNYPDPVVLALPRGGVPLGAEVARRLNAPLDLVMVRKIGVPSRPELAAAAVVDGADPEIVLNEDVMRMAGLDRDDIDRLAQAQLEKIAQRRERYFKGRVRQEIAGKTAILVDDGIATGATTRAALAAVRRQKPARLVLAVPVGPDDTLRALKDEVDEVICLETPEFFNAVGAHYREFSQVSDEDVVRILQDLDSVSDGNGGT</sequence>
<dbReference type="SUPFAM" id="SSF53271">
    <property type="entry name" value="PRTase-like"/>
    <property type="match status" value="1"/>
</dbReference>
<gene>
    <name evidence="2" type="ORF">SAMN05443551_1576</name>
</gene>
<dbReference type="InterPro" id="IPR000836">
    <property type="entry name" value="PRTase_dom"/>
</dbReference>
<feature type="domain" description="Phosphoribosyltransferase" evidence="1">
    <location>
        <begin position="9"/>
        <end position="191"/>
    </location>
</feature>
<dbReference type="Gene3D" id="3.30.1310.20">
    <property type="entry name" value="PRTase-like"/>
    <property type="match status" value="1"/>
</dbReference>
<dbReference type="EMBL" id="FQXC01000002">
    <property type="protein sequence ID" value="SHH19941.1"/>
    <property type="molecule type" value="Genomic_DNA"/>
</dbReference>
<keyword evidence="2" id="KW-0808">Transferase</keyword>
<evidence type="ECO:0000313" key="2">
    <source>
        <dbReference type="EMBL" id="SHH19941.1"/>
    </source>
</evidence>
<proteinExistence type="predicted"/>
<dbReference type="CDD" id="cd06223">
    <property type="entry name" value="PRTases_typeI"/>
    <property type="match status" value="1"/>
</dbReference>
<dbReference type="RefSeq" id="WP_072776957.1">
    <property type="nucleotide sequence ID" value="NZ_FQXC01000002.1"/>
</dbReference>
<dbReference type="STRING" id="996342.SAMN05443551_1576"/>
<dbReference type="Proteomes" id="UP000184221">
    <property type="component" value="Unassembled WGS sequence"/>
</dbReference>
<dbReference type="GO" id="GO:0016740">
    <property type="term" value="F:transferase activity"/>
    <property type="evidence" value="ECO:0007669"/>
    <property type="project" value="UniProtKB-KW"/>
</dbReference>
<accession>A0A1M5R1B8</accession>
<keyword evidence="3" id="KW-1185">Reference proteome</keyword>
<dbReference type="Pfam" id="PF00156">
    <property type="entry name" value="Pribosyltran"/>
    <property type="match status" value="1"/>
</dbReference>
<reference evidence="2 3" key="1">
    <citation type="submission" date="2016-11" db="EMBL/GenBank/DDBJ databases">
        <authorList>
            <person name="Jaros S."/>
            <person name="Januszkiewicz K."/>
            <person name="Wedrychowicz H."/>
        </authorList>
    </citation>
    <scope>NUCLEOTIDE SEQUENCE [LARGE SCALE GENOMIC DNA]</scope>
    <source>
        <strain evidence="2 3">DSM 29431</strain>
    </source>
</reference>